<dbReference type="GO" id="GO:0071051">
    <property type="term" value="P:poly(A)-dependent snoRNA 3'-end processing"/>
    <property type="evidence" value="ECO:0007669"/>
    <property type="project" value="TreeGrafter"/>
</dbReference>
<dbReference type="GO" id="GO:0071035">
    <property type="term" value="P:nuclear polyadenylation-dependent rRNA catabolic process"/>
    <property type="evidence" value="ECO:0007669"/>
    <property type="project" value="TreeGrafter"/>
</dbReference>
<feature type="region of interest" description="Disordered" evidence="1">
    <location>
        <begin position="31"/>
        <end position="57"/>
    </location>
</feature>
<dbReference type="GO" id="GO:0000166">
    <property type="term" value="F:nucleotide binding"/>
    <property type="evidence" value="ECO:0007669"/>
    <property type="project" value="InterPro"/>
</dbReference>
<dbReference type="InterPro" id="IPR010997">
    <property type="entry name" value="HRDC-like_sf"/>
</dbReference>
<dbReference type="PANTHER" id="PTHR12124">
    <property type="entry name" value="POLYMYOSITIS/SCLERODERMA AUTOANTIGEN-RELATED"/>
    <property type="match status" value="1"/>
</dbReference>
<proteinExistence type="predicted"/>
<name>A0A811NFF6_9POAL</name>
<protein>
    <recommendedName>
        <fullName evidence="2">HRDC domain-containing protein</fullName>
    </recommendedName>
</protein>
<dbReference type="Gene3D" id="1.10.150.80">
    <property type="entry name" value="HRDC domain"/>
    <property type="match status" value="1"/>
</dbReference>
<sequence>MPGAATLRSRAAAACLAVLVAAALLHRRRRRNRAPSSSRRLGVEGRPRRACEEEEKPQARFKRVLADNSYSPFKHLRRQSAQLGSAEGEAPVPPPQGARTPGILLLLVGISALPSYSYGCLLVLGIPRDPWYVESSQKVHPFEEEITSLLKNPPGFHSFMLGDRCPEMSATYNWVDTEAQLEHLARLLGEERAFAVDTEQHSIRSFLGYTALMQISTQNEDYLIDTIALHDVMGILRPVFANSSICKIFHGADNDVLWLQRDFHIYVVNMFDTAKACEILLKPQKSLAYLLEVYCEVTTDKTMQREDWRLRPLTPEMIEYARTDAHYLLYIANCLASELHAKACDTSSDKINFFFEASHRSTMVCMQLYAKEIESPPGASSATSILSRNLQTHGFDSKKYSEVKDLVWKFCAWRDLMARMHDESLRYVLSDQAIAALAVSLPKGPTEVFAIIAETDLSISNCHEIAHSAAEKYKRRIAEEFGIPLFVQKIMNSGDISLITNTSVSEDKLNGTGVSPLQLRTAAMALLRHGSTMPLKRCEELMQILKSYYGGRDVTPEDLEMALLVGISPHERRRLEKKKDYSFRAQDQNIIRKSSSNTISEDSGHGSENCHALSERFSEDGTENTNQQARGACTPGNSHLDRELSIRDNSSQVISKNAEKKISLLGHGHHGKQVVELLLSNGGEEAINQFCQRWRQIFVEAVHPRYLPSGWNINHSGRQDFGDFSVYKPPRKDPQSARD</sequence>
<dbReference type="EMBL" id="CAJGYO010000004">
    <property type="protein sequence ID" value="CAD6223669.1"/>
    <property type="molecule type" value="Genomic_DNA"/>
</dbReference>
<feature type="compositionally biased region" description="Basic and acidic residues" evidence="1">
    <location>
        <begin position="41"/>
        <end position="51"/>
    </location>
</feature>
<evidence type="ECO:0000259" key="2">
    <source>
        <dbReference type="PROSITE" id="PS50967"/>
    </source>
</evidence>
<dbReference type="GO" id="GO:0000175">
    <property type="term" value="F:3'-5'-RNA exonuclease activity"/>
    <property type="evidence" value="ECO:0007669"/>
    <property type="project" value="InterPro"/>
</dbReference>
<dbReference type="GO" id="GO:0071044">
    <property type="term" value="P:histone mRNA catabolic process"/>
    <property type="evidence" value="ECO:0007669"/>
    <property type="project" value="TreeGrafter"/>
</dbReference>
<gene>
    <name evidence="3" type="ORF">NCGR_LOCUS16067</name>
</gene>
<dbReference type="GO" id="GO:0071038">
    <property type="term" value="P:TRAMP-dependent tRNA surveillance pathway"/>
    <property type="evidence" value="ECO:0007669"/>
    <property type="project" value="TreeGrafter"/>
</dbReference>
<dbReference type="InterPro" id="IPR045092">
    <property type="entry name" value="Rrp6-like"/>
</dbReference>
<organism evidence="3 4">
    <name type="scientific">Miscanthus lutarioriparius</name>
    <dbReference type="NCBI Taxonomy" id="422564"/>
    <lineage>
        <taxon>Eukaryota</taxon>
        <taxon>Viridiplantae</taxon>
        <taxon>Streptophyta</taxon>
        <taxon>Embryophyta</taxon>
        <taxon>Tracheophyta</taxon>
        <taxon>Spermatophyta</taxon>
        <taxon>Magnoliopsida</taxon>
        <taxon>Liliopsida</taxon>
        <taxon>Poales</taxon>
        <taxon>Poaceae</taxon>
        <taxon>PACMAD clade</taxon>
        <taxon>Panicoideae</taxon>
        <taxon>Andropogonodae</taxon>
        <taxon>Andropogoneae</taxon>
        <taxon>Saccharinae</taxon>
        <taxon>Miscanthus</taxon>
    </lineage>
</organism>
<evidence type="ECO:0000313" key="3">
    <source>
        <dbReference type="EMBL" id="CAD6223669.1"/>
    </source>
</evidence>
<dbReference type="Pfam" id="PF01612">
    <property type="entry name" value="DNA_pol_A_exo1"/>
    <property type="match status" value="1"/>
</dbReference>
<dbReference type="PANTHER" id="PTHR12124:SF68">
    <property type="entry name" value="PROTEIN RRP6-LIKE 3"/>
    <property type="match status" value="1"/>
</dbReference>
<feature type="domain" description="HRDC" evidence="2">
    <location>
        <begin position="400"/>
        <end position="480"/>
    </location>
</feature>
<evidence type="ECO:0000313" key="4">
    <source>
        <dbReference type="Proteomes" id="UP000604825"/>
    </source>
</evidence>
<keyword evidence="4" id="KW-1185">Reference proteome</keyword>
<dbReference type="InterPro" id="IPR012337">
    <property type="entry name" value="RNaseH-like_sf"/>
</dbReference>
<accession>A0A811NFF6</accession>
<dbReference type="SMART" id="SM00474">
    <property type="entry name" value="35EXOc"/>
    <property type="match status" value="1"/>
</dbReference>
<dbReference type="GO" id="GO:0071039">
    <property type="term" value="P:nuclear polyadenylation-dependent CUT catabolic process"/>
    <property type="evidence" value="ECO:0007669"/>
    <property type="project" value="TreeGrafter"/>
</dbReference>
<dbReference type="GO" id="GO:0071040">
    <property type="term" value="P:nuclear polyadenylation-dependent antisense transcript catabolic process"/>
    <property type="evidence" value="ECO:0007669"/>
    <property type="project" value="TreeGrafter"/>
</dbReference>
<dbReference type="Proteomes" id="UP000604825">
    <property type="component" value="Unassembled WGS sequence"/>
</dbReference>
<dbReference type="GO" id="GO:0071037">
    <property type="term" value="P:nuclear polyadenylation-dependent snRNA catabolic process"/>
    <property type="evidence" value="ECO:0007669"/>
    <property type="project" value="TreeGrafter"/>
</dbReference>
<feature type="region of interest" description="Disordered" evidence="1">
    <location>
        <begin position="617"/>
        <end position="640"/>
    </location>
</feature>
<dbReference type="AlphaFoldDB" id="A0A811NFF6"/>
<dbReference type="InterPro" id="IPR044876">
    <property type="entry name" value="HRDC_dom_sf"/>
</dbReference>
<dbReference type="InterPro" id="IPR036397">
    <property type="entry name" value="RNaseH_sf"/>
</dbReference>
<dbReference type="GO" id="GO:0000467">
    <property type="term" value="P:exonucleolytic trimming to generate mature 3'-end of 5.8S rRNA from tricistronic rRNA transcript (SSU-rRNA, 5.8S rRNA, LSU-rRNA)"/>
    <property type="evidence" value="ECO:0007669"/>
    <property type="project" value="InterPro"/>
</dbReference>
<dbReference type="InterPro" id="IPR002562">
    <property type="entry name" value="3'-5'_exonuclease_dom"/>
</dbReference>
<dbReference type="Gene3D" id="3.30.420.10">
    <property type="entry name" value="Ribonuclease H-like superfamily/Ribonuclease H"/>
    <property type="match status" value="1"/>
</dbReference>
<dbReference type="GO" id="GO:0003727">
    <property type="term" value="F:single-stranded RNA binding"/>
    <property type="evidence" value="ECO:0007669"/>
    <property type="project" value="TreeGrafter"/>
</dbReference>
<dbReference type="SUPFAM" id="SSF53098">
    <property type="entry name" value="Ribonuclease H-like"/>
    <property type="match status" value="1"/>
</dbReference>
<dbReference type="GO" id="GO:0071036">
    <property type="term" value="P:nuclear polyadenylation-dependent snoRNA catabolic process"/>
    <property type="evidence" value="ECO:0007669"/>
    <property type="project" value="TreeGrafter"/>
</dbReference>
<dbReference type="SUPFAM" id="SSF47819">
    <property type="entry name" value="HRDC-like"/>
    <property type="match status" value="1"/>
</dbReference>
<dbReference type="GO" id="GO:0005730">
    <property type="term" value="C:nucleolus"/>
    <property type="evidence" value="ECO:0007669"/>
    <property type="project" value="TreeGrafter"/>
</dbReference>
<evidence type="ECO:0000256" key="1">
    <source>
        <dbReference type="SAM" id="MobiDB-lite"/>
    </source>
</evidence>
<dbReference type="GO" id="GO:0000176">
    <property type="term" value="C:nuclear exosome (RNase complex)"/>
    <property type="evidence" value="ECO:0007669"/>
    <property type="project" value="TreeGrafter"/>
</dbReference>
<comment type="caution">
    <text evidence="3">The sequence shown here is derived from an EMBL/GenBank/DDBJ whole genome shotgun (WGS) entry which is preliminary data.</text>
</comment>
<dbReference type="OrthoDB" id="2250022at2759"/>
<dbReference type="Pfam" id="PF00570">
    <property type="entry name" value="HRDC"/>
    <property type="match status" value="1"/>
</dbReference>
<dbReference type="PROSITE" id="PS50967">
    <property type="entry name" value="HRDC"/>
    <property type="match status" value="1"/>
</dbReference>
<dbReference type="InterPro" id="IPR002121">
    <property type="entry name" value="HRDC_dom"/>
</dbReference>
<reference evidence="3" key="1">
    <citation type="submission" date="2020-10" db="EMBL/GenBank/DDBJ databases">
        <authorList>
            <person name="Han B."/>
            <person name="Lu T."/>
            <person name="Zhao Q."/>
            <person name="Huang X."/>
            <person name="Zhao Y."/>
        </authorList>
    </citation>
    <scope>NUCLEOTIDE SEQUENCE</scope>
</reference>